<dbReference type="GO" id="GO:0006813">
    <property type="term" value="P:potassium ion transport"/>
    <property type="evidence" value="ECO:0007669"/>
    <property type="project" value="InterPro"/>
</dbReference>
<dbReference type="RefSeq" id="WP_015404832.1">
    <property type="nucleotide sequence ID" value="NC_020304.1"/>
</dbReference>
<evidence type="ECO:0000256" key="3">
    <source>
        <dbReference type="ARBA" id="ARBA00022448"/>
    </source>
</evidence>
<dbReference type="eggNOG" id="COG1226">
    <property type="taxonomic scope" value="Bacteria"/>
</dbReference>
<organism evidence="9 10">
    <name type="scientific">Desulfocapsa sulfexigens (strain DSM 10523 / SB164P1)</name>
    <dbReference type="NCBI Taxonomy" id="1167006"/>
    <lineage>
        <taxon>Bacteria</taxon>
        <taxon>Pseudomonadati</taxon>
        <taxon>Thermodesulfobacteriota</taxon>
        <taxon>Desulfobulbia</taxon>
        <taxon>Desulfobulbales</taxon>
        <taxon>Desulfocapsaceae</taxon>
        <taxon>Desulfocapsa</taxon>
    </lineage>
</organism>
<feature type="transmembrane region" description="Helical" evidence="7">
    <location>
        <begin position="333"/>
        <end position="358"/>
    </location>
</feature>
<keyword evidence="5 7" id="KW-1133">Transmembrane helix</keyword>
<accession>M1PS08</accession>
<sequence>MDIIMIVVAFVLGFFVKQMGLPPLLGFLAAGFVLNAFGFQGGENLHQLADAGVLLLLFTIGLKVRVKSLFGPEIWAVASIHMIVTVVTLGSFIYLLSYTALSAFAGIDWQVSLLIAFALSFSSTVFTVKVMEEKGEMNSKHGRIAIGILIIQDFFAVIFLTFSSGKIPSPWAVCLIVLLLLRKPILALLTRSGHGELLVLLGLIIPIAGANLFELVGLKPDLGALLIGMLLAGHPKTSELAKAILNFKDFLLVGFFLTIGLSGLPNLATLSVAALLVLVIPVKVALFYLLLTRFKLRARTSTLSSLSLATYSEFGLIIGALGASKGWLSNEWLVIFALSLSLTFILASPLNNASYAIYSRLHQLLRHFETEERLPDDKVVSVGDVDGIVFGMGRIGEAAYESLSKRYGKRVIGVDYDIERVNEHKAAGSNVIQADATDHDFWERIQIQGSTIKMVMLAMPNFEANLYAARRIHGAYPEINIAAIVAFDDQIDVLREAGVDMVFNVHKEAGTGFADHVCAKMQQGEIAHPQILS</sequence>
<feature type="domain" description="RCK N-terminal" evidence="8">
    <location>
        <begin position="384"/>
        <end position="503"/>
    </location>
</feature>
<dbReference type="PANTHER" id="PTHR42751:SF1">
    <property type="entry name" value="CATION_PROTON ANTIPORTER YBAL-RELATED"/>
    <property type="match status" value="1"/>
</dbReference>
<dbReference type="Pfam" id="PF02254">
    <property type="entry name" value="TrkA_N"/>
    <property type="match status" value="1"/>
</dbReference>
<evidence type="ECO:0000256" key="2">
    <source>
        <dbReference type="ARBA" id="ARBA00005551"/>
    </source>
</evidence>
<dbReference type="PATRIC" id="fig|1167006.5.peg.2826"/>
<feature type="transmembrane region" description="Helical" evidence="7">
    <location>
        <begin position="303"/>
        <end position="321"/>
    </location>
</feature>
<dbReference type="InterPro" id="IPR038770">
    <property type="entry name" value="Na+/solute_symporter_sf"/>
</dbReference>
<dbReference type="Gene3D" id="3.40.50.720">
    <property type="entry name" value="NAD(P)-binding Rossmann-like Domain"/>
    <property type="match status" value="1"/>
</dbReference>
<dbReference type="PROSITE" id="PS51201">
    <property type="entry name" value="RCK_N"/>
    <property type="match status" value="1"/>
</dbReference>
<dbReference type="GO" id="GO:1902600">
    <property type="term" value="P:proton transmembrane transport"/>
    <property type="evidence" value="ECO:0007669"/>
    <property type="project" value="InterPro"/>
</dbReference>
<dbReference type="HOGENOM" id="CLU_005126_12_0_7"/>
<dbReference type="PANTHER" id="PTHR42751">
    <property type="entry name" value="SODIUM/HYDROGEN EXCHANGER FAMILY/TRKA DOMAIN PROTEIN"/>
    <property type="match status" value="1"/>
</dbReference>
<keyword evidence="3" id="KW-0813">Transport</keyword>
<gene>
    <name evidence="9" type="ordered locus">UWK_02610</name>
</gene>
<keyword evidence="6 7" id="KW-0472">Membrane</keyword>
<keyword evidence="4 7" id="KW-0812">Transmembrane</keyword>
<evidence type="ECO:0000256" key="7">
    <source>
        <dbReference type="SAM" id="Phobius"/>
    </source>
</evidence>
<feature type="transmembrane region" description="Helical" evidence="7">
    <location>
        <begin position="273"/>
        <end position="291"/>
    </location>
</feature>
<dbReference type="KEGG" id="dsf:UWK_02610"/>
<dbReference type="STRING" id="1167006.UWK_02610"/>
<evidence type="ECO:0000313" key="9">
    <source>
        <dbReference type="EMBL" id="AGF79146.1"/>
    </source>
</evidence>
<dbReference type="InterPro" id="IPR003148">
    <property type="entry name" value="RCK_N"/>
</dbReference>
<evidence type="ECO:0000256" key="4">
    <source>
        <dbReference type="ARBA" id="ARBA00022692"/>
    </source>
</evidence>
<comment type="similarity">
    <text evidence="2">Belongs to the monovalent cation:proton antiporter 2 (CPA2) transporter (TC 2.A.37) family.</text>
</comment>
<feature type="transmembrane region" description="Helical" evidence="7">
    <location>
        <begin position="109"/>
        <end position="131"/>
    </location>
</feature>
<dbReference type="OrthoDB" id="9781411at2"/>
<comment type="subcellular location">
    <subcellularLocation>
        <location evidence="1">Membrane</location>
        <topology evidence="1">Multi-pass membrane protein</topology>
    </subcellularLocation>
</comment>
<dbReference type="InterPro" id="IPR036291">
    <property type="entry name" value="NAD(P)-bd_dom_sf"/>
</dbReference>
<dbReference type="SUPFAM" id="SSF51735">
    <property type="entry name" value="NAD(P)-binding Rossmann-fold domains"/>
    <property type="match status" value="1"/>
</dbReference>
<reference evidence="10" key="1">
    <citation type="journal article" date="2013" name="Stand. Genomic Sci.">
        <title>Complete genome sequence of Desulfocapsa sulfexigens, a marine deltaproteobacterium specialized in disproportionating inorganic sulfur compounds.</title>
        <authorList>
            <person name="Finster K.W."/>
            <person name="Kjeldsen K.U."/>
            <person name="Kube M."/>
            <person name="Reinhardt R."/>
            <person name="Mussmann M."/>
            <person name="Amann R."/>
            <person name="Schreiber L."/>
        </authorList>
    </citation>
    <scope>NUCLEOTIDE SEQUENCE [LARGE SCALE GENOMIC DNA]</scope>
    <source>
        <strain evidence="10">DSM 10523 / SB164P1</strain>
    </source>
</reference>
<evidence type="ECO:0000256" key="1">
    <source>
        <dbReference type="ARBA" id="ARBA00004141"/>
    </source>
</evidence>
<feature type="transmembrane region" description="Helical" evidence="7">
    <location>
        <begin position="45"/>
        <end position="62"/>
    </location>
</feature>
<dbReference type="Proteomes" id="UP000011721">
    <property type="component" value="Chromosome"/>
</dbReference>
<dbReference type="Gene3D" id="1.20.1530.20">
    <property type="match status" value="1"/>
</dbReference>
<evidence type="ECO:0000256" key="5">
    <source>
        <dbReference type="ARBA" id="ARBA00022989"/>
    </source>
</evidence>
<feature type="transmembrane region" description="Helical" evidence="7">
    <location>
        <begin position="143"/>
        <end position="163"/>
    </location>
</feature>
<dbReference type="InterPro" id="IPR006153">
    <property type="entry name" value="Cation/H_exchanger_TM"/>
</dbReference>
<feature type="transmembrane region" description="Helical" evidence="7">
    <location>
        <begin position="74"/>
        <end position="97"/>
    </location>
</feature>
<proteinExistence type="inferred from homology"/>
<evidence type="ECO:0000256" key="6">
    <source>
        <dbReference type="ARBA" id="ARBA00023136"/>
    </source>
</evidence>
<protein>
    <submittedName>
        <fullName evidence="9">Kef-type K+ transport system, putative NAD-binding component</fullName>
    </submittedName>
</protein>
<evidence type="ECO:0000259" key="8">
    <source>
        <dbReference type="PROSITE" id="PS51201"/>
    </source>
</evidence>
<dbReference type="EMBL" id="CP003985">
    <property type="protein sequence ID" value="AGF79146.1"/>
    <property type="molecule type" value="Genomic_DNA"/>
</dbReference>
<dbReference type="eggNOG" id="COG4651">
    <property type="taxonomic scope" value="Bacteria"/>
</dbReference>
<dbReference type="GO" id="GO:0015297">
    <property type="term" value="F:antiporter activity"/>
    <property type="evidence" value="ECO:0007669"/>
    <property type="project" value="InterPro"/>
</dbReference>
<dbReference type="Pfam" id="PF00999">
    <property type="entry name" value="Na_H_Exchanger"/>
    <property type="match status" value="1"/>
</dbReference>
<name>M1PS08_DESSD</name>
<dbReference type="GO" id="GO:0016020">
    <property type="term" value="C:membrane"/>
    <property type="evidence" value="ECO:0007669"/>
    <property type="project" value="UniProtKB-SubCell"/>
</dbReference>
<feature type="transmembrane region" description="Helical" evidence="7">
    <location>
        <begin position="197"/>
        <end position="216"/>
    </location>
</feature>
<keyword evidence="10" id="KW-1185">Reference proteome</keyword>
<feature type="transmembrane region" description="Helical" evidence="7">
    <location>
        <begin position="169"/>
        <end position="190"/>
    </location>
</feature>
<evidence type="ECO:0000313" key="10">
    <source>
        <dbReference type="Proteomes" id="UP000011721"/>
    </source>
</evidence>
<dbReference type="AlphaFoldDB" id="M1PS08"/>